<dbReference type="SUPFAM" id="SSF55729">
    <property type="entry name" value="Acyl-CoA N-acyltransferases (Nat)"/>
    <property type="match status" value="1"/>
</dbReference>
<evidence type="ECO:0000313" key="3">
    <source>
        <dbReference type="Proteomes" id="UP001231362"/>
    </source>
</evidence>
<reference evidence="2 3" key="1">
    <citation type="submission" date="2023-07" db="EMBL/GenBank/DDBJ databases">
        <title>Genomic Encyclopedia of Type Strains, Phase IV (KMG-IV): sequencing the most valuable type-strain genomes for metagenomic binning, comparative biology and taxonomic classification.</title>
        <authorList>
            <person name="Goeker M."/>
        </authorList>
    </citation>
    <scope>NUCLEOTIDE SEQUENCE [LARGE SCALE GENOMIC DNA]</scope>
    <source>
        <strain evidence="2 3">DSM 23948</strain>
    </source>
</reference>
<sequence>MIVREGISSDAEKLAHLIQQVEESSQYMLWEAGERNIQPESQQKMIESMREKDNSIILVAEQNNELVGYLFAIGGNARRNKHAAYIVIGIHKGFRGKGVGTLLFGELEKWASKHNLHRLELTVVTRNEAGLSLYKKMGFEIEGTKRDSLLINGEYQDEFYMAKLL</sequence>
<name>A0ABT9UZ24_9BACL</name>
<dbReference type="PANTHER" id="PTHR43415:SF3">
    <property type="entry name" value="GNAT-FAMILY ACETYLTRANSFERASE"/>
    <property type="match status" value="1"/>
</dbReference>
<feature type="domain" description="N-acetyltransferase" evidence="1">
    <location>
        <begin position="1"/>
        <end position="165"/>
    </location>
</feature>
<organism evidence="2 3">
    <name type="scientific">Anoxybacillus andreesenii</name>
    <dbReference type="NCBI Taxonomy" id="1325932"/>
    <lineage>
        <taxon>Bacteria</taxon>
        <taxon>Bacillati</taxon>
        <taxon>Bacillota</taxon>
        <taxon>Bacilli</taxon>
        <taxon>Bacillales</taxon>
        <taxon>Anoxybacillaceae</taxon>
        <taxon>Anoxybacillus</taxon>
    </lineage>
</organism>
<dbReference type="InterPro" id="IPR016181">
    <property type="entry name" value="Acyl_CoA_acyltransferase"/>
</dbReference>
<dbReference type="Gene3D" id="3.40.630.30">
    <property type="match status" value="1"/>
</dbReference>
<proteinExistence type="predicted"/>
<dbReference type="PROSITE" id="PS51186">
    <property type="entry name" value="GNAT"/>
    <property type="match status" value="1"/>
</dbReference>
<dbReference type="Proteomes" id="UP001231362">
    <property type="component" value="Unassembled WGS sequence"/>
</dbReference>
<dbReference type="InterPro" id="IPR000182">
    <property type="entry name" value="GNAT_dom"/>
</dbReference>
<dbReference type="EMBL" id="JAUSTU010000001">
    <property type="protein sequence ID" value="MDQ0153950.1"/>
    <property type="molecule type" value="Genomic_DNA"/>
</dbReference>
<dbReference type="RefSeq" id="WP_307148572.1">
    <property type="nucleotide sequence ID" value="NZ_JAUSTU010000001.1"/>
</dbReference>
<comment type="caution">
    <text evidence="2">The sequence shown here is derived from an EMBL/GenBank/DDBJ whole genome shotgun (WGS) entry which is preliminary data.</text>
</comment>
<dbReference type="Pfam" id="PF00583">
    <property type="entry name" value="Acetyltransf_1"/>
    <property type="match status" value="1"/>
</dbReference>
<evidence type="ECO:0000259" key="1">
    <source>
        <dbReference type="PROSITE" id="PS51186"/>
    </source>
</evidence>
<dbReference type="PANTHER" id="PTHR43415">
    <property type="entry name" value="SPERMIDINE N(1)-ACETYLTRANSFERASE"/>
    <property type="match status" value="1"/>
</dbReference>
<protein>
    <submittedName>
        <fullName evidence="2">RimJ/RimL family protein N-acetyltransferase</fullName>
    </submittedName>
</protein>
<gene>
    <name evidence="2" type="ORF">J2S07_000248</name>
</gene>
<dbReference type="CDD" id="cd04301">
    <property type="entry name" value="NAT_SF"/>
    <property type="match status" value="1"/>
</dbReference>
<keyword evidence="3" id="KW-1185">Reference proteome</keyword>
<evidence type="ECO:0000313" key="2">
    <source>
        <dbReference type="EMBL" id="MDQ0153950.1"/>
    </source>
</evidence>
<accession>A0ABT9UZ24</accession>